<dbReference type="AlphaFoldDB" id="A0A6J6QS35"/>
<name>A0A6J6QS35_9ZZZZ</name>
<dbReference type="SUPFAM" id="SSF53756">
    <property type="entry name" value="UDP-Glycosyltransferase/glycogen phosphorylase"/>
    <property type="match status" value="1"/>
</dbReference>
<dbReference type="InterPro" id="IPR050194">
    <property type="entry name" value="Glycosyltransferase_grp1"/>
</dbReference>
<reference evidence="2" key="1">
    <citation type="submission" date="2020-05" db="EMBL/GenBank/DDBJ databases">
        <authorList>
            <person name="Chiriac C."/>
            <person name="Salcher M."/>
            <person name="Ghai R."/>
            <person name="Kavagutti S V."/>
        </authorList>
    </citation>
    <scope>NUCLEOTIDE SEQUENCE</scope>
</reference>
<proteinExistence type="predicted"/>
<sequence length="333" mass="34926">MRILLVSQMYPGPADPDLGVFVAQLERELVGRGHTIDRAVLDRRGGGKKRFLELRRAVRRAPKPDVVWSHFLVPAGFFAAGVKAPHVATAHGTDVRNIGAVPGIRWATRRVVRRAASVIAVSRYLGAELEAKVPEARGKVEIVDCGVDLERFAPGGTAAPALAGLAHPIFLAIGSLTERKNVVRLADAFVQFGHGTLVFLGDGPLRAELEGRPGVVLAGRVAHDEVGSWIAGADVVCGPALVEPFGQALLEALACGKPVVATNVGGPPEFVPVGGGVLVNPLDTGDIARGLAEAAALPSPNDAARAAAAEHDVRRQAERVEAILLRAVQGRRA</sequence>
<gene>
    <name evidence="2" type="ORF">UFOPK2399_02046</name>
</gene>
<accession>A0A6J6QS35</accession>
<dbReference type="InterPro" id="IPR028098">
    <property type="entry name" value="Glyco_trans_4-like_N"/>
</dbReference>
<organism evidence="2">
    <name type="scientific">freshwater metagenome</name>
    <dbReference type="NCBI Taxonomy" id="449393"/>
    <lineage>
        <taxon>unclassified sequences</taxon>
        <taxon>metagenomes</taxon>
        <taxon>ecological metagenomes</taxon>
    </lineage>
</organism>
<dbReference type="PANTHER" id="PTHR45947:SF15">
    <property type="entry name" value="TEICHURONIC ACID BIOSYNTHESIS GLYCOSYLTRANSFERASE TUAC-RELATED"/>
    <property type="match status" value="1"/>
</dbReference>
<dbReference type="EMBL" id="CAEZXP010000012">
    <property type="protein sequence ID" value="CAB4711805.1"/>
    <property type="molecule type" value="Genomic_DNA"/>
</dbReference>
<feature type="domain" description="Glycosyltransferase subfamily 4-like N-terminal" evidence="1">
    <location>
        <begin position="29"/>
        <end position="151"/>
    </location>
</feature>
<dbReference type="PANTHER" id="PTHR45947">
    <property type="entry name" value="SULFOQUINOVOSYL TRANSFERASE SQD2"/>
    <property type="match status" value="1"/>
</dbReference>
<dbReference type="Pfam" id="PF13692">
    <property type="entry name" value="Glyco_trans_1_4"/>
    <property type="match status" value="1"/>
</dbReference>
<evidence type="ECO:0000259" key="1">
    <source>
        <dbReference type="Pfam" id="PF13439"/>
    </source>
</evidence>
<dbReference type="Pfam" id="PF13439">
    <property type="entry name" value="Glyco_transf_4"/>
    <property type="match status" value="1"/>
</dbReference>
<dbReference type="GO" id="GO:0016757">
    <property type="term" value="F:glycosyltransferase activity"/>
    <property type="evidence" value="ECO:0007669"/>
    <property type="project" value="TreeGrafter"/>
</dbReference>
<dbReference type="Gene3D" id="3.40.50.2000">
    <property type="entry name" value="Glycogen Phosphorylase B"/>
    <property type="match status" value="2"/>
</dbReference>
<evidence type="ECO:0000313" key="2">
    <source>
        <dbReference type="EMBL" id="CAB4711805.1"/>
    </source>
</evidence>
<protein>
    <submittedName>
        <fullName evidence="2">Unannotated protein</fullName>
    </submittedName>
</protein>